<dbReference type="EMBL" id="CAJVCH010571815">
    <property type="protein sequence ID" value="CAG7838599.1"/>
    <property type="molecule type" value="Genomic_DNA"/>
</dbReference>
<keyword evidence="1" id="KW-0732">Signal</keyword>
<comment type="caution">
    <text evidence="3">The sequence shown here is derived from an EMBL/GenBank/DDBJ whole genome shotgun (WGS) entry which is preliminary data.</text>
</comment>
<evidence type="ECO:0000313" key="4">
    <source>
        <dbReference type="Proteomes" id="UP000708208"/>
    </source>
</evidence>
<proteinExistence type="predicted"/>
<dbReference type="PROSITE" id="PS51465">
    <property type="entry name" value="KAZAL_2"/>
    <property type="match status" value="1"/>
</dbReference>
<keyword evidence="4" id="KW-1185">Reference proteome</keyword>
<reference evidence="3" key="1">
    <citation type="submission" date="2021-06" db="EMBL/GenBank/DDBJ databases">
        <authorList>
            <person name="Hodson N. C."/>
            <person name="Mongue J. A."/>
            <person name="Jaron S. K."/>
        </authorList>
    </citation>
    <scope>NUCLEOTIDE SEQUENCE</scope>
</reference>
<protein>
    <recommendedName>
        <fullName evidence="2">Kazal-like domain-containing protein</fullName>
    </recommendedName>
</protein>
<dbReference type="Proteomes" id="UP000708208">
    <property type="component" value="Unassembled WGS sequence"/>
</dbReference>
<feature type="signal peptide" evidence="1">
    <location>
        <begin position="1"/>
        <end position="18"/>
    </location>
</feature>
<evidence type="ECO:0000313" key="3">
    <source>
        <dbReference type="EMBL" id="CAG7838599.1"/>
    </source>
</evidence>
<evidence type="ECO:0000256" key="1">
    <source>
        <dbReference type="SAM" id="SignalP"/>
    </source>
</evidence>
<dbReference type="InterPro" id="IPR002350">
    <property type="entry name" value="Kazal_dom"/>
</dbReference>
<organism evidence="3 4">
    <name type="scientific">Allacma fusca</name>
    <dbReference type="NCBI Taxonomy" id="39272"/>
    <lineage>
        <taxon>Eukaryota</taxon>
        <taxon>Metazoa</taxon>
        <taxon>Ecdysozoa</taxon>
        <taxon>Arthropoda</taxon>
        <taxon>Hexapoda</taxon>
        <taxon>Collembola</taxon>
        <taxon>Symphypleona</taxon>
        <taxon>Sminthuridae</taxon>
        <taxon>Allacma</taxon>
    </lineage>
</organism>
<sequence length="114" mass="13054">MGILKGSIVPLLFILVLSFNLESFRSFVINDYQFAKCWLPCPCLIIENLVCASVSRTEKHLVTYYNNCFFLCDAKCDELTVTFVHCGQCDPNWNFTKKGDKPDQNFTCLSDPPR</sequence>
<feature type="domain" description="Kazal-like" evidence="2">
    <location>
        <begin position="31"/>
        <end position="91"/>
    </location>
</feature>
<dbReference type="AlphaFoldDB" id="A0A8J2LT86"/>
<name>A0A8J2LT86_9HEXA</name>
<accession>A0A8J2LT86</accession>
<feature type="chain" id="PRO_5035257641" description="Kazal-like domain-containing protein" evidence="1">
    <location>
        <begin position="19"/>
        <end position="114"/>
    </location>
</feature>
<gene>
    <name evidence="3" type="ORF">AFUS01_LOCUS47551</name>
</gene>
<evidence type="ECO:0000259" key="2">
    <source>
        <dbReference type="PROSITE" id="PS51465"/>
    </source>
</evidence>